<proteinExistence type="predicted"/>
<reference evidence="2" key="1">
    <citation type="journal article" date="2019" name="Int. J. Syst. Evol. Microbiol.">
        <title>The Global Catalogue of Microorganisms (GCM) 10K type strain sequencing project: providing services to taxonomists for standard genome sequencing and annotation.</title>
        <authorList>
            <consortium name="The Broad Institute Genomics Platform"/>
            <consortium name="The Broad Institute Genome Sequencing Center for Infectious Disease"/>
            <person name="Wu L."/>
            <person name="Ma J."/>
        </authorList>
    </citation>
    <scope>NUCLEOTIDE SEQUENCE [LARGE SCALE GENOMIC DNA]</scope>
    <source>
        <strain evidence="2">CGMCC 1.16444</strain>
    </source>
</reference>
<dbReference type="Gene3D" id="1.25.40.10">
    <property type="entry name" value="Tetratricopeptide repeat domain"/>
    <property type="match status" value="1"/>
</dbReference>
<organism evidence="1 2">
    <name type="scientific">Flaviflagellibacter deserti</name>
    <dbReference type="NCBI Taxonomy" id="2267266"/>
    <lineage>
        <taxon>Bacteria</taxon>
        <taxon>Pseudomonadati</taxon>
        <taxon>Pseudomonadota</taxon>
        <taxon>Alphaproteobacteria</taxon>
        <taxon>Hyphomicrobiales</taxon>
        <taxon>Flaviflagellibacter</taxon>
    </lineage>
</organism>
<protein>
    <submittedName>
        <fullName evidence="1">Sel1 repeat family protein</fullName>
    </submittedName>
</protein>
<evidence type="ECO:0000313" key="2">
    <source>
        <dbReference type="Proteomes" id="UP001595796"/>
    </source>
</evidence>
<comment type="caution">
    <text evidence="1">The sequence shown here is derived from an EMBL/GenBank/DDBJ whole genome shotgun (WGS) entry which is preliminary data.</text>
</comment>
<accession>A0ABV9Z2U9</accession>
<evidence type="ECO:0000313" key="1">
    <source>
        <dbReference type="EMBL" id="MFC5068814.1"/>
    </source>
</evidence>
<dbReference type="Proteomes" id="UP001595796">
    <property type="component" value="Unassembled WGS sequence"/>
</dbReference>
<dbReference type="SUPFAM" id="SSF81901">
    <property type="entry name" value="HCP-like"/>
    <property type="match status" value="1"/>
</dbReference>
<sequence>MTYSEIRSLEAAALNGTANAGEIFVQLGLAYATGRAVPADRVAAHKWFNLAAVKGNRDAVRLRRELADEMTEAAIAEAQRAARQWISVH</sequence>
<name>A0ABV9Z2U9_9HYPH</name>
<gene>
    <name evidence="1" type="ORF">ACFPFW_12420</name>
</gene>
<dbReference type="EMBL" id="JBHSJF010000006">
    <property type="protein sequence ID" value="MFC5068814.1"/>
    <property type="molecule type" value="Genomic_DNA"/>
</dbReference>
<keyword evidence="2" id="KW-1185">Reference proteome</keyword>
<dbReference type="RefSeq" id="WP_379770932.1">
    <property type="nucleotide sequence ID" value="NZ_JBHSJF010000006.1"/>
</dbReference>
<dbReference type="InterPro" id="IPR011990">
    <property type="entry name" value="TPR-like_helical_dom_sf"/>
</dbReference>